<organism evidence="9 10">
    <name type="scientific">Dichanthelium oligosanthes</name>
    <dbReference type="NCBI Taxonomy" id="888268"/>
    <lineage>
        <taxon>Eukaryota</taxon>
        <taxon>Viridiplantae</taxon>
        <taxon>Streptophyta</taxon>
        <taxon>Embryophyta</taxon>
        <taxon>Tracheophyta</taxon>
        <taxon>Spermatophyta</taxon>
        <taxon>Magnoliopsida</taxon>
        <taxon>Liliopsida</taxon>
        <taxon>Poales</taxon>
        <taxon>Poaceae</taxon>
        <taxon>PACMAD clade</taxon>
        <taxon>Panicoideae</taxon>
        <taxon>Panicodae</taxon>
        <taxon>Paniceae</taxon>
        <taxon>Dichantheliinae</taxon>
        <taxon>Dichanthelium</taxon>
    </lineage>
</organism>
<gene>
    <name evidence="9" type="ORF">BAE44_0024743</name>
</gene>
<feature type="domain" description="Myb-like" evidence="7">
    <location>
        <begin position="55"/>
        <end position="105"/>
    </location>
</feature>
<dbReference type="OrthoDB" id="2143914at2759"/>
<dbReference type="PANTHER" id="PTHR47997:SF8">
    <property type="match status" value="1"/>
</dbReference>
<keyword evidence="3" id="KW-0805">Transcription regulation</keyword>
<evidence type="ECO:0000256" key="4">
    <source>
        <dbReference type="ARBA" id="ARBA00023125"/>
    </source>
</evidence>
<keyword evidence="5" id="KW-0804">Transcription</keyword>
<proteinExistence type="predicted"/>
<feature type="domain" description="HTH myb-type" evidence="8">
    <location>
        <begin position="55"/>
        <end position="109"/>
    </location>
</feature>
<dbReference type="CDD" id="cd00167">
    <property type="entry name" value="SANT"/>
    <property type="match status" value="2"/>
</dbReference>
<dbReference type="Gene3D" id="1.10.10.60">
    <property type="entry name" value="Homeodomain-like"/>
    <property type="match status" value="2"/>
</dbReference>
<dbReference type="SMART" id="SM00717">
    <property type="entry name" value="SANT"/>
    <property type="match status" value="2"/>
</dbReference>
<evidence type="ECO:0000256" key="1">
    <source>
        <dbReference type="ARBA" id="ARBA00004123"/>
    </source>
</evidence>
<comment type="subcellular location">
    <subcellularLocation>
        <location evidence="1">Nucleus</location>
    </subcellularLocation>
</comment>
<protein>
    <submittedName>
        <fullName evidence="9">Myb-related protein Hv33</fullName>
    </submittedName>
</protein>
<dbReference type="InterPro" id="IPR001005">
    <property type="entry name" value="SANT/Myb"/>
</dbReference>
<evidence type="ECO:0000259" key="8">
    <source>
        <dbReference type="PROSITE" id="PS51294"/>
    </source>
</evidence>
<accession>A0A1E5UMZ9</accession>
<sequence length="224" mass="25405">MRKGLWSPDEDERLYSHITNYGVGTCSSVAELSGTYNWLKRSGKSCRLRWMNYLQPGLRREPISKQEEDRIVSLQKLLGNKWSAIAARMPGRTDNEIKNYWNSRIKKKLKRMGASNYNSTEMCPTEEKGADSNTDGGDLDLYTQATMEGQVDESMTNINSGDDPSPQLPVFACQLLPDPYATIQSGERTEQSSLNVSFAKSYEINFKEEYVDFLVCLSDDLPEI</sequence>
<dbReference type="Proteomes" id="UP000095767">
    <property type="component" value="Unassembled WGS sequence"/>
</dbReference>
<keyword evidence="10" id="KW-1185">Reference proteome</keyword>
<feature type="domain" description="HTH myb-type" evidence="8">
    <location>
        <begin position="1"/>
        <end position="54"/>
    </location>
</feature>
<dbReference type="PROSITE" id="PS51294">
    <property type="entry name" value="HTH_MYB"/>
    <property type="match status" value="2"/>
</dbReference>
<evidence type="ECO:0000256" key="6">
    <source>
        <dbReference type="ARBA" id="ARBA00023242"/>
    </source>
</evidence>
<dbReference type="GO" id="GO:0003677">
    <property type="term" value="F:DNA binding"/>
    <property type="evidence" value="ECO:0007669"/>
    <property type="project" value="UniProtKB-KW"/>
</dbReference>
<keyword evidence="6" id="KW-0539">Nucleus</keyword>
<evidence type="ECO:0000256" key="3">
    <source>
        <dbReference type="ARBA" id="ARBA00023015"/>
    </source>
</evidence>
<evidence type="ECO:0000256" key="5">
    <source>
        <dbReference type="ARBA" id="ARBA00023163"/>
    </source>
</evidence>
<dbReference type="PROSITE" id="PS50090">
    <property type="entry name" value="MYB_LIKE"/>
    <property type="match status" value="2"/>
</dbReference>
<dbReference type="STRING" id="888268.A0A1E5UMZ9"/>
<dbReference type="InterPro" id="IPR017930">
    <property type="entry name" value="Myb_dom"/>
</dbReference>
<dbReference type="AlphaFoldDB" id="A0A1E5UMZ9"/>
<dbReference type="Pfam" id="PF00249">
    <property type="entry name" value="Myb_DNA-binding"/>
    <property type="match status" value="2"/>
</dbReference>
<feature type="domain" description="Myb-like" evidence="7">
    <location>
        <begin position="1"/>
        <end position="54"/>
    </location>
</feature>
<keyword evidence="4" id="KW-0238">DNA-binding</keyword>
<evidence type="ECO:0000313" key="9">
    <source>
        <dbReference type="EMBL" id="OEL14236.1"/>
    </source>
</evidence>
<dbReference type="GO" id="GO:0005634">
    <property type="term" value="C:nucleus"/>
    <property type="evidence" value="ECO:0007669"/>
    <property type="project" value="UniProtKB-SubCell"/>
</dbReference>
<keyword evidence="2" id="KW-0677">Repeat</keyword>
<reference evidence="9 10" key="1">
    <citation type="submission" date="2016-09" db="EMBL/GenBank/DDBJ databases">
        <title>The draft genome of Dichanthelium oligosanthes: A C3 panicoid grass species.</title>
        <authorList>
            <person name="Studer A.J."/>
            <person name="Schnable J.C."/>
            <person name="Brutnell T.P."/>
        </authorList>
    </citation>
    <scope>NUCLEOTIDE SEQUENCE [LARGE SCALE GENOMIC DNA]</scope>
    <source>
        <strain evidence="10">cv. Kellogg 1175</strain>
        <tissue evidence="9">Leaf</tissue>
    </source>
</reference>
<dbReference type="InterPro" id="IPR009057">
    <property type="entry name" value="Homeodomain-like_sf"/>
</dbReference>
<comment type="caution">
    <text evidence="9">The sequence shown here is derived from an EMBL/GenBank/DDBJ whole genome shotgun (WGS) entry which is preliminary data.</text>
</comment>
<evidence type="ECO:0000256" key="2">
    <source>
        <dbReference type="ARBA" id="ARBA00022737"/>
    </source>
</evidence>
<dbReference type="PANTHER" id="PTHR47997">
    <property type="entry name" value="MYB DOMAIN PROTEIN 55"/>
    <property type="match status" value="1"/>
</dbReference>
<evidence type="ECO:0000313" key="10">
    <source>
        <dbReference type="Proteomes" id="UP000095767"/>
    </source>
</evidence>
<dbReference type="EMBL" id="LWDX02070715">
    <property type="protein sequence ID" value="OEL14236.1"/>
    <property type="molecule type" value="Genomic_DNA"/>
</dbReference>
<dbReference type="SUPFAM" id="SSF46689">
    <property type="entry name" value="Homeodomain-like"/>
    <property type="match status" value="1"/>
</dbReference>
<name>A0A1E5UMZ9_9POAL</name>
<dbReference type="InterPro" id="IPR051953">
    <property type="entry name" value="Plant_SW-associated_TFs"/>
</dbReference>
<evidence type="ECO:0000259" key="7">
    <source>
        <dbReference type="PROSITE" id="PS50090"/>
    </source>
</evidence>